<keyword evidence="13" id="KW-0675">Receptor</keyword>
<dbReference type="PROSITE" id="PS01187">
    <property type="entry name" value="EGF_CA"/>
    <property type="match status" value="1"/>
</dbReference>
<sequence>MRIKCLSLLLALSILLAVSGSEAQNSGAHCPPCPADALCHNRTHCVCMDGFQSRSGRKYFTGTKDKCEDIDECKTGQAKCKDKSFCKNRIGSYICSCLISRLLFWAARFIDMDRPECYENPAQKTPPQENVWELLAENVSKKEIARWATKLLHHVEMTIWNQSFASPGKGNNTELNIVYETKKCHEKTFLEAGNNTMSINCADAFKGAREAVSTVALITYQSLGNTLNGSFFNNSRGKRGVKLNSRVVSGTVGLQDKVYLSEPVSLTFQHTQPGVENAQHFCVFWEGSEEGGSWSTEGCLHVGSSDSYTTCKCHHLSSFAVLMALSPKEDPVLKAITYGGLSLSLLCLVLAALTFVLCRPIQNTGTTLHLHLALCLLLAHCVFLIGIKRTEPQILCSVTAGLLHYLYLAAFTWMLLEGLHLFLTVRNLKVANYTSASRLQKRFMYPLGYGIPAAIVTVCAIVGHKNYGTSTHCWLRVDKGFLWGFLGPVAVIISINFVFYFQVLWILRSKLSSLNKEVSTIQDTRVMTFKAIAQFFLLGCSWGLGFFLVEGVGETVGSVIAYLFTIINVLQGVLLFVVHCLLNHQVRMEYKKWFGGVWKGVGTDSADMSRSTTHTKM</sequence>
<gene>
    <name evidence="21" type="primary">Adgre3</name>
</gene>
<dbReference type="Pfam" id="PF00002">
    <property type="entry name" value="7tm_2"/>
    <property type="match status" value="1"/>
</dbReference>
<evidence type="ECO:0000256" key="8">
    <source>
        <dbReference type="ARBA" id="ARBA00022837"/>
    </source>
</evidence>
<dbReference type="PROSITE" id="PS50261">
    <property type="entry name" value="G_PROTEIN_RECEP_F2_4"/>
    <property type="match status" value="1"/>
</dbReference>
<dbReference type="InterPro" id="IPR000832">
    <property type="entry name" value="GPCR_2_secretin-like"/>
</dbReference>
<dbReference type="CTD" id="84658"/>
<proteinExistence type="inferred from homology"/>
<dbReference type="Ensembl" id="ENSCLAT00000017247.1">
    <property type="protein sequence ID" value="ENSCLAP00000017079.1"/>
    <property type="gene ID" value="ENSCLAG00000011723.1"/>
</dbReference>
<evidence type="ECO:0000256" key="16">
    <source>
        <dbReference type="ARBA" id="ARBA00062198"/>
    </source>
</evidence>
<evidence type="ECO:0000256" key="18">
    <source>
        <dbReference type="SAM" id="SignalP"/>
    </source>
</evidence>
<feature type="transmembrane region" description="Helical" evidence="17">
    <location>
        <begin position="370"/>
        <end position="387"/>
    </location>
</feature>
<dbReference type="CDD" id="cd00054">
    <property type="entry name" value="EGF_CA"/>
    <property type="match status" value="1"/>
</dbReference>
<dbReference type="FunFam" id="2.60.220.50:FF:000022">
    <property type="entry name" value="Adhesion G protein-coupled receptor E3"/>
    <property type="match status" value="1"/>
</dbReference>
<dbReference type="PRINTS" id="PR01128">
    <property type="entry name" value="EMR1HORMONER"/>
</dbReference>
<dbReference type="InterPro" id="IPR000203">
    <property type="entry name" value="GPS"/>
</dbReference>
<keyword evidence="11 17" id="KW-0472">Membrane</keyword>
<feature type="transmembrane region" description="Helical" evidence="17">
    <location>
        <begin position="443"/>
        <end position="463"/>
    </location>
</feature>
<dbReference type="SMART" id="SM00179">
    <property type="entry name" value="EGF_CA"/>
    <property type="match status" value="1"/>
</dbReference>
<accession>A0A8C2VKL5</accession>
<feature type="chain" id="PRO_5034482244" evidence="18">
    <location>
        <begin position="24"/>
        <end position="617"/>
    </location>
</feature>
<feature type="domain" description="GAIN-B" evidence="19">
    <location>
        <begin position="163"/>
        <end position="329"/>
    </location>
</feature>
<evidence type="ECO:0000256" key="5">
    <source>
        <dbReference type="ARBA" id="ARBA00022692"/>
    </source>
</evidence>
<dbReference type="GO" id="GO:0005509">
    <property type="term" value="F:calcium ion binding"/>
    <property type="evidence" value="ECO:0007669"/>
    <property type="project" value="InterPro"/>
</dbReference>
<evidence type="ECO:0000256" key="2">
    <source>
        <dbReference type="ARBA" id="ARBA00007343"/>
    </source>
</evidence>
<dbReference type="PANTHER" id="PTHR12011:SF473">
    <property type="entry name" value="ADHESION G PROTEIN-COUPLED RECEPTOR E4P-RELATED"/>
    <property type="match status" value="1"/>
</dbReference>
<evidence type="ECO:0000313" key="22">
    <source>
        <dbReference type="Proteomes" id="UP000694398"/>
    </source>
</evidence>
<comment type="similarity">
    <text evidence="2">Belongs to the G-protein coupled receptor 2 family. Adhesion G-protein coupled receptor (ADGR) subfamily.</text>
</comment>
<feature type="transmembrane region" description="Helical" evidence="17">
    <location>
        <begin position="528"/>
        <end position="548"/>
    </location>
</feature>
<keyword evidence="8" id="KW-0106">Calcium</keyword>
<feature type="domain" description="G-protein coupled receptors family 2 profile 2" evidence="20">
    <location>
        <begin position="333"/>
        <end position="583"/>
    </location>
</feature>
<comment type="subunit">
    <text evidence="16">Forms a heterodimer, consisting of a large extracellular region (alpha subunit) non-covalently linked to a seven-transmembrane moiety (beta subunit).</text>
</comment>
<dbReference type="InterPro" id="IPR001881">
    <property type="entry name" value="EGF-like_Ca-bd_dom"/>
</dbReference>
<dbReference type="Proteomes" id="UP000694398">
    <property type="component" value="Unassembled WGS sequence"/>
</dbReference>
<keyword evidence="15" id="KW-0807">Transducer</keyword>
<keyword evidence="7" id="KW-0677">Repeat</keyword>
<dbReference type="InterPro" id="IPR017983">
    <property type="entry name" value="GPCR_2_secretin-like_CS"/>
</dbReference>
<keyword evidence="4" id="KW-0245">EGF-like domain</keyword>
<dbReference type="GeneID" id="102029758"/>
<evidence type="ECO:0000256" key="9">
    <source>
        <dbReference type="ARBA" id="ARBA00022989"/>
    </source>
</evidence>
<feature type="transmembrane region" description="Helical" evidence="17">
    <location>
        <begin position="402"/>
        <end position="423"/>
    </location>
</feature>
<dbReference type="GeneTree" id="ENSGT00940000162163"/>
<dbReference type="GO" id="GO:0007189">
    <property type="term" value="P:adenylate cyclase-activating G protein-coupled receptor signaling pathway"/>
    <property type="evidence" value="ECO:0007669"/>
    <property type="project" value="TreeGrafter"/>
</dbReference>
<dbReference type="InterPro" id="IPR049883">
    <property type="entry name" value="NOTCH1_EGF-like"/>
</dbReference>
<organism evidence="21 22">
    <name type="scientific">Chinchilla lanigera</name>
    <name type="common">Long-tailed chinchilla</name>
    <name type="synonym">Chinchilla villidera</name>
    <dbReference type="NCBI Taxonomy" id="34839"/>
    <lineage>
        <taxon>Eukaryota</taxon>
        <taxon>Metazoa</taxon>
        <taxon>Chordata</taxon>
        <taxon>Craniata</taxon>
        <taxon>Vertebrata</taxon>
        <taxon>Euteleostomi</taxon>
        <taxon>Mammalia</taxon>
        <taxon>Eutheria</taxon>
        <taxon>Euarchontoglires</taxon>
        <taxon>Glires</taxon>
        <taxon>Rodentia</taxon>
        <taxon>Hystricomorpha</taxon>
        <taxon>Chinchillidae</taxon>
        <taxon>Chinchilla</taxon>
    </lineage>
</organism>
<dbReference type="Pfam" id="PF01825">
    <property type="entry name" value="GPS"/>
    <property type="match status" value="1"/>
</dbReference>
<name>A0A8C2VKL5_CHILA</name>
<dbReference type="Gene3D" id="2.60.220.50">
    <property type="match status" value="1"/>
</dbReference>
<keyword evidence="14" id="KW-0325">Glycoprotein</keyword>
<comment type="subcellular location">
    <subcellularLocation>
        <location evidence="1">Cell membrane</location>
        <topology evidence="1">Multi-pass membrane protein</topology>
    </subcellularLocation>
</comment>
<protein>
    <submittedName>
        <fullName evidence="21">Uncharacterized protein</fullName>
    </submittedName>
</protein>
<keyword evidence="5 17" id="KW-0812">Transmembrane</keyword>
<dbReference type="GO" id="GO:0007166">
    <property type="term" value="P:cell surface receptor signaling pathway"/>
    <property type="evidence" value="ECO:0007669"/>
    <property type="project" value="InterPro"/>
</dbReference>
<dbReference type="FunFam" id="2.10.25.10:FF:000177">
    <property type="entry name" value="Adhesion G protein-coupled receptor E2"/>
    <property type="match status" value="1"/>
</dbReference>
<dbReference type="GO" id="GO:0004930">
    <property type="term" value="F:G protein-coupled receptor activity"/>
    <property type="evidence" value="ECO:0007669"/>
    <property type="project" value="UniProtKB-KW"/>
</dbReference>
<feature type="transmembrane region" description="Helical" evidence="17">
    <location>
        <begin position="483"/>
        <end position="507"/>
    </location>
</feature>
<dbReference type="SMART" id="SM00303">
    <property type="entry name" value="GPS"/>
    <property type="match status" value="1"/>
</dbReference>
<dbReference type="GO" id="GO:0009986">
    <property type="term" value="C:cell surface"/>
    <property type="evidence" value="ECO:0007669"/>
    <property type="project" value="Ensembl"/>
</dbReference>
<dbReference type="RefSeq" id="XP_013360820.1">
    <property type="nucleotide sequence ID" value="XM_013505366.1"/>
</dbReference>
<evidence type="ECO:0000259" key="20">
    <source>
        <dbReference type="PROSITE" id="PS50261"/>
    </source>
</evidence>
<dbReference type="InterPro" id="IPR017981">
    <property type="entry name" value="GPCR_2-like_7TM"/>
</dbReference>
<dbReference type="InterPro" id="IPR018097">
    <property type="entry name" value="EGF_Ca-bd_CS"/>
</dbReference>
<dbReference type="PRINTS" id="PR00249">
    <property type="entry name" value="GPCRSECRETIN"/>
</dbReference>
<dbReference type="Gene3D" id="2.10.25.10">
    <property type="entry name" value="Laminin"/>
    <property type="match status" value="2"/>
</dbReference>
<evidence type="ECO:0000256" key="14">
    <source>
        <dbReference type="ARBA" id="ARBA00023180"/>
    </source>
</evidence>
<reference evidence="21" key="1">
    <citation type="submission" date="2025-08" db="UniProtKB">
        <authorList>
            <consortium name="Ensembl"/>
        </authorList>
    </citation>
    <scope>IDENTIFICATION</scope>
</reference>
<evidence type="ECO:0000313" key="21">
    <source>
        <dbReference type="Ensembl" id="ENSCLAP00000017079.1"/>
    </source>
</evidence>
<dbReference type="PROSITE" id="PS00650">
    <property type="entry name" value="G_PROTEIN_RECEP_F2_2"/>
    <property type="match status" value="1"/>
</dbReference>
<keyword evidence="9 17" id="KW-1133">Transmembrane helix</keyword>
<dbReference type="FunFam" id="1.20.1070.10:FF:000054">
    <property type="entry name" value="Adhesion G protein-coupled receptor E3"/>
    <property type="match status" value="1"/>
</dbReference>
<keyword evidence="6 18" id="KW-0732">Signal</keyword>
<dbReference type="SUPFAM" id="SSF57196">
    <property type="entry name" value="EGF/Laminin"/>
    <property type="match status" value="1"/>
</dbReference>
<dbReference type="InterPro" id="IPR046338">
    <property type="entry name" value="GAIN_dom_sf"/>
</dbReference>
<feature type="transmembrane region" description="Helical" evidence="17">
    <location>
        <begin position="335"/>
        <end position="358"/>
    </location>
</feature>
<evidence type="ECO:0000256" key="6">
    <source>
        <dbReference type="ARBA" id="ARBA00022729"/>
    </source>
</evidence>
<evidence type="ECO:0000256" key="12">
    <source>
        <dbReference type="ARBA" id="ARBA00023157"/>
    </source>
</evidence>
<reference evidence="21" key="2">
    <citation type="submission" date="2025-09" db="UniProtKB">
        <authorList>
            <consortium name="Ensembl"/>
        </authorList>
    </citation>
    <scope>IDENTIFICATION</scope>
</reference>
<evidence type="ECO:0000256" key="4">
    <source>
        <dbReference type="ARBA" id="ARBA00022536"/>
    </source>
</evidence>
<evidence type="ECO:0000256" key="7">
    <source>
        <dbReference type="ARBA" id="ARBA00022737"/>
    </source>
</evidence>
<feature type="signal peptide" evidence="18">
    <location>
        <begin position="1"/>
        <end position="23"/>
    </location>
</feature>
<dbReference type="GO" id="GO:0005886">
    <property type="term" value="C:plasma membrane"/>
    <property type="evidence" value="ECO:0007669"/>
    <property type="project" value="UniProtKB-SubCell"/>
</dbReference>
<evidence type="ECO:0000256" key="13">
    <source>
        <dbReference type="ARBA" id="ARBA00023170"/>
    </source>
</evidence>
<feature type="transmembrane region" description="Helical" evidence="17">
    <location>
        <begin position="560"/>
        <end position="582"/>
    </location>
</feature>
<dbReference type="Gene3D" id="1.20.1070.10">
    <property type="entry name" value="Rhodopsin 7-helix transmembrane proteins"/>
    <property type="match status" value="1"/>
</dbReference>
<evidence type="ECO:0000256" key="17">
    <source>
        <dbReference type="SAM" id="Phobius"/>
    </source>
</evidence>
<dbReference type="InterPro" id="IPR001740">
    <property type="entry name" value="GPCR_2_EMR1-like_rcpt"/>
</dbReference>
<keyword evidence="3" id="KW-1003">Cell membrane</keyword>
<evidence type="ECO:0000256" key="10">
    <source>
        <dbReference type="ARBA" id="ARBA00023040"/>
    </source>
</evidence>
<evidence type="ECO:0000256" key="15">
    <source>
        <dbReference type="ARBA" id="ARBA00023224"/>
    </source>
</evidence>
<dbReference type="OMA" id="AGHKNYG"/>
<dbReference type="PANTHER" id="PTHR12011">
    <property type="entry name" value="ADHESION G-PROTEIN COUPLED RECEPTOR"/>
    <property type="match status" value="1"/>
</dbReference>
<evidence type="ECO:0000256" key="3">
    <source>
        <dbReference type="ARBA" id="ARBA00022475"/>
    </source>
</evidence>
<keyword evidence="22" id="KW-1185">Reference proteome</keyword>
<keyword evidence="10" id="KW-0297">G-protein coupled receptor</keyword>
<evidence type="ECO:0000256" key="11">
    <source>
        <dbReference type="ARBA" id="ARBA00023136"/>
    </source>
</evidence>
<evidence type="ECO:0000256" key="1">
    <source>
        <dbReference type="ARBA" id="ARBA00004651"/>
    </source>
</evidence>
<dbReference type="AlphaFoldDB" id="A0A8C2VKL5"/>
<evidence type="ECO:0000259" key="19">
    <source>
        <dbReference type="PROSITE" id="PS50221"/>
    </source>
</evidence>
<dbReference type="Pfam" id="PF07645">
    <property type="entry name" value="EGF_CA"/>
    <property type="match status" value="1"/>
</dbReference>
<dbReference type="OrthoDB" id="1100386at2759"/>
<keyword evidence="12" id="KW-1015">Disulfide bond</keyword>
<dbReference type="InterPro" id="IPR057244">
    <property type="entry name" value="GAIN_B"/>
</dbReference>
<dbReference type="PROSITE" id="PS50221">
    <property type="entry name" value="GAIN_B"/>
    <property type="match status" value="1"/>
</dbReference>